<accession>A0A546XGG0</accession>
<comment type="caution">
    <text evidence="1">The sequence shown here is derived from an EMBL/GenBank/DDBJ whole genome shotgun (WGS) entry which is preliminary data.</text>
</comment>
<dbReference type="EMBL" id="SGNY01000004">
    <property type="protein sequence ID" value="TRA99826.1"/>
    <property type="molecule type" value="Genomic_DNA"/>
</dbReference>
<reference evidence="1 2" key="1">
    <citation type="journal article" date="2019" name="Appl. Microbiol. Biotechnol.">
        <title>Differential efficiency of wild type rhizogenic strains for rol gene transformation of plants.</title>
        <authorList>
            <person name="Desmet S."/>
            <person name="De Keyser E."/>
            <person name="Van Vaerenbergh J."/>
            <person name="Baeyen S."/>
            <person name="Van Huylenbroeck J."/>
            <person name="Geelen D."/>
            <person name="Dhooghe E."/>
        </authorList>
    </citation>
    <scope>NUCLEOTIDE SEQUENCE [LARGE SCALE GENOMIC DNA]</scope>
    <source>
        <strain evidence="1 2">GBBC3284</strain>
    </source>
</reference>
<sequence>MAEYRIAKVRFSEDGNPYPVNCKFGVEPNDFVIVRLEGKFTPLQKAQVVAVETWRGECKHSIVCRADDIDRYGAGPDGVSDEATLERFLVEFLKMKKFKVVYEKSYKVIEDHPRWNTAYVFDRYYGWNENKRSTVPMLLLIGNEGIAHRAPDAGEWIEMRDGAMLFREDQFFLTLSPDRGNIYKQAAERAEGPLAPDLNPYDNTRGQIRDAIGGDGYLSDGEYV</sequence>
<dbReference type="Proteomes" id="UP000315434">
    <property type="component" value="Unassembled WGS sequence"/>
</dbReference>
<evidence type="ECO:0000313" key="1">
    <source>
        <dbReference type="EMBL" id="TRA99826.1"/>
    </source>
</evidence>
<organism evidence="1 2">
    <name type="scientific">Rhizobium rhizogenes</name>
    <name type="common">Agrobacterium rhizogenes</name>
    <dbReference type="NCBI Taxonomy" id="359"/>
    <lineage>
        <taxon>Bacteria</taxon>
        <taxon>Pseudomonadati</taxon>
        <taxon>Pseudomonadota</taxon>
        <taxon>Alphaproteobacteria</taxon>
        <taxon>Hyphomicrobiales</taxon>
        <taxon>Rhizobiaceae</taxon>
        <taxon>Rhizobium/Agrobacterium group</taxon>
        <taxon>Rhizobium</taxon>
    </lineage>
</organism>
<dbReference type="AlphaFoldDB" id="A0A546XGG0"/>
<evidence type="ECO:0000313" key="2">
    <source>
        <dbReference type="Proteomes" id="UP000315434"/>
    </source>
</evidence>
<name>A0A546XGG0_RHIRH</name>
<protein>
    <submittedName>
        <fullName evidence="1">Uncharacterized protein</fullName>
    </submittedName>
</protein>
<proteinExistence type="predicted"/>
<dbReference type="OrthoDB" id="7067693at2"/>
<dbReference type="RefSeq" id="WP_142841698.1">
    <property type="nucleotide sequence ID" value="NZ_JAPZAC010000002.1"/>
</dbReference>
<gene>
    <name evidence="1" type="ORF">EXN68_15375</name>
</gene>